<dbReference type="InterPro" id="IPR051320">
    <property type="entry name" value="Viral_Replic_Matur_Polypro"/>
</dbReference>
<keyword evidence="3" id="KW-1185">Reference proteome</keyword>
<name>A0A392PR18_9FABA</name>
<comment type="caution">
    <text evidence="2">The sequence shown here is derived from an EMBL/GenBank/DDBJ whole genome shotgun (WGS) entry which is preliminary data.</text>
</comment>
<dbReference type="PANTHER" id="PTHR33064">
    <property type="entry name" value="POL PROTEIN"/>
    <property type="match status" value="1"/>
</dbReference>
<evidence type="ECO:0000259" key="1">
    <source>
        <dbReference type="Pfam" id="PF17919"/>
    </source>
</evidence>
<protein>
    <submittedName>
        <fullName evidence="2">RNA-directed DNA polymerase (Reverse transcriptase)</fullName>
    </submittedName>
</protein>
<dbReference type="InterPro" id="IPR041577">
    <property type="entry name" value="RT_RNaseH_2"/>
</dbReference>
<dbReference type="Proteomes" id="UP000265520">
    <property type="component" value="Unassembled WGS sequence"/>
</dbReference>
<keyword evidence="2" id="KW-0808">Transferase</keyword>
<dbReference type="InterPro" id="IPR043502">
    <property type="entry name" value="DNA/RNA_pol_sf"/>
</dbReference>
<feature type="non-terminal residue" evidence="2">
    <location>
        <position position="145"/>
    </location>
</feature>
<dbReference type="PANTHER" id="PTHR33064:SF37">
    <property type="entry name" value="RIBONUCLEASE H"/>
    <property type="match status" value="1"/>
</dbReference>
<dbReference type="FunFam" id="3.30.70.270:FF:000115">
    <property type="entry name" value="Polyprotein of retroviral origin, putative"/>
    <property type="match status" value="1"/>
</dbReference>
<dbReference type="EMBL" id="LXQA010090259">
    <property type="protein sequence ID" value="MCI13939.1"/>
    <property type="molecule type" value="Genomic_DNA"/>
</dbReference>
<dbReference type="InterPro" id="IPR043128">
    <property type="entry name" value="Rev_trsase/Diguanyl_cyclase"/>
</dbReference>
<feature type="domain" description="Reverse transcriptase/retrotransposon-derived protein RNase H-like" evidence="1">
    <location>
        <begin position="99"/>
        <end position="145"/>
    </location>
</feature>
<reference evidence="2 3" key="1">
    <citation type="journal article" date="2018" name="Front. Plant Sci.">
        <title>Red Clover (Trifolium pratense) and Zigzag Clover (T. medium) - A Picture of Genomic Similarities and Differences.</title>
        <authorList>
            <person name="Dluhosova J."/>
            <person name="Istvanek J."/>
            <person name="Nedelnik J."/>
            <person name="Repkova J."/>
        </authorList>
    </citation>
    <scope>NUCLEOTIDE SEQUENCE [LARGE SCALE GENOMIC DNA]</scope>
    <source>
        <strain evidence="3">cv. 10/8</strain>
        <tissue evidence="2">Leaf</tissue>
    </source>
</reference>
<sequence>MQHLGVVLKVLQQQGLVANKKKCFFGQKSVEYLGHLITGQGVAVDPNKVISVTSWPIPKNVKGVRVFLGLTGYYRKFIKDYGKIAKPLTELTKKDGFVWNEAAQGAFDSLKKSLTTAPVLALPNFDKEFIIECDASGGGIGAILM</sequence>
<dbReference type="GO" id="GO:0003964">
    <property type="term" value="F:RNA-directed DNA polymerase activity"/>
    <property type="evidence" value="ECO:0007669"/>
    <property type="project" value="UniProtKB-KW"/>
</dbReference>
<evidence type="ECO:0000313" key="2">
    <source>
        <dbReference type="EMBL" id="MCI13939.1"/>
    </source>
</evidence>
<dbReference type="AlphaFoldDB" id="A0A392PR18"/>
<keyword evidence="2" id="KW-0695">RNA-directed DNA polymerase</keyword>
<proteinExistence type="predicted"/>
<evidence type="ECO:0000313" key="3">
    <source>
        <dbReference type="Proteomes" id="UP000265520"/>
    </source>
</evidence>
<dbReference type="Gene3D" id="3.30.70.270">
    <property type="match status" value="2"/>
</dbReference>
<organism evidence="2 3">
    <name type="scientific">Trifolium medium</name>
    <dbReference type="NCBI Taxonomy" id="97028"/>
    <lineage>
        <taxon>Eukaryota</taxon>
        <taxon>Viridiplantae</taxon>
        <taxon>Streptophyta</taxon>
        <taxon>Embryophyta</taxon>
        <taxon>Tracheophyta</taxon>
        <taxon>Spermatophyta</taxon>
        <taxon>Magnoliopsida</taxon>
        <taxon>eudicotyledons</taxon>
        <taxon>Gunneridae</taxon>
        <taxon>Pentapetalae</taxon>
        <taxon>rosids</taxon>
        <taxon>fabids</taxon>
        <taxon>Fabales</taxon>
        <taxon>Fabaceae</taxon>
        <taxon>Papilionoideae</taxon>
        <taxon>50 kb inversion clade</taxon>
        <taxon>NPAAA clade</taxon>
        <taxon>Hologalegina</taxon>
        <taxon>IRL clade</taxon>
        <taxon>Trifolieae</taxon>
        <taxon>Trifolium</taxon>
    </lineage>
</organism>
<dbReference type="SUPFAM" id="SSF56672">
    <property type="entry name" value="DNA/RNA polymerases"/>
    <property type="match status" value="1"/>
</dbReference>
<dbReference type="Pfam" id="PF17919">
    <property type="entry name" value="RT_RNaseH_2"/>
    <property type="match status" value="1"/>
</dbReference>
<accession>A0A392PR18</accession>
<keyword evidence="2" id="KW-0548">Nucleotidyltransferase</keyword>